<dbReference type="GeneID" id="36284950"/>
<proteinExistence type="predicted"/>
<sequence>MSSKSTKRCSCGEKLKTGIALLHHRQDSPKHNTTRIIGNTLPKTMDSKAKPVAMKTNPESSAQVKNMQTFNVASSASPVVEAATAPLVCCAAKAKGKEPAPIVTTIEETPTEKLESVNAKVKEAQSLHDRLIAKLSELLEFEITRELKAAIKKELKPVLKRDLEDDIKAEFGGDLKKLKSEMVSDLISEIKADFKKAVKEEIKNEFRMTVAYQLSSKNEMKTEPMDDLKSELKAELKIELMEELKDSNKSESNEKSTDEPQGNRSISSEEDFLTVDDMVLVGGLGGDFE</sequence>
<dbReference type="AlphaFoldDB" id="A0A177AKJ2"/>
<reference evidence="2" key="1">
    <citation type="submission" date="2016-03" db="EMBL/GenBank/DDBJ databases">
        <title>Updated assembly of Pseudogymnoascus destructans, the fungus causing white-nose syndrome of bats.</title>
        <authorList>
            <person name="Palmer J.M."/>
            <person name="Drees K.P."/>
            <person name="Foster J.T."/>
            <person name="Lindner D.L."/>
        </authorList>
    </citation>
    <scope>NUCLEOTIDE SEQUENCE [LARGE SCALE GENOMIC DNA]</scope>
    <source>
        <strain evidence="2">20631-21</strain>
    </source>
</reference>
<feature type="region of interest" description="Disordered" evidence="1">
    <location>
        <begin position="243"/>
        <end position="271"/>
    </location>
</feature>
<dbReference type="OrthoDB" id="3439202at2759"/>
<evidence type="ECO:0000313" key="2">
    <source>
        <dbReference type="EMBL" id="OAF61684.1"/>
    </source>
</evidence>
<gene>
    <name evidence="2" type="ORF">VC83_01863</name>
</gene>
<dbReference type="VEuPathDB" id="FungiDB:GMDG_03802"/>
<protein>
    <submittedName>
        <fullName evidence="2">Uncharacterized protein</fullName>
    </submittedName>
</protein>
<dbReference type="RefSeq" id="XP_024326958.1">
    <property type="nucleotide sequence ID" value="XM_024465535.1"/>
</dbReference>
<feature type="compositionally biased region" description="Basic and acidic residues" evidence="1">
    <location>
        <begin position="243"/>
        <end position="258"/>
    </location>
</feature>
<evidence type="ECO:0000256" key="1">
    <source>
        <dbReference type="SAM" id="MobiDB-lite"/>
    </source>
</evidence>
<dbReference type="EMBL" id="KV441389">
    <property type="protein sequence ID" value="OAF61684.1"/>
    <property type="molecule type" value="Genomic_DNA"/>
</dbReference>
<name>A0A177AKJ2_9PEZI</name>
<dbReference type="Proteomes" id="UP000077154">
    <property type="component" value="Unassembled WGS sequence"/>
</dbReference>
<accession>A0A177AKJ2</accession>
<organism evidence="2">
    <name type="scientific">Pseudogymnoascus destructans</name>
    <dbReference type="NCBI Taxonomy" id="655981"/>
    <lineage>
        <taxon>Eukaryota</taxon>
        <taxon>Fungi</taxon>
        <taxon>Dikarya</taxon>
        <taxon>Ascomycota</taxon>
        <taxon>Pezizomycotina</taxon>
        <taxon>Leotiomycetes</taxon>
        <taxon>Thelebolales</taxon>
        <taxon>Thelebolaceae</taxon>
        <taxon>Pseudogymnoascus</taxon>
    </lineage>
</organism>